<sequence>MQHWLIANLDVTTLFEQLHEHSGERFVFQVQQGRQPLFSFAPHLPMSELLPIGEKSVTLADGHHWRLISYMSKQHLKRSSIMPTITLVGGLLFSYLLTVSLGLLRLTERRREELAQNQRLFRIVGDTALIGGWYIDLLRNRAVWSKEVCVLHDEPADFQPTVEEAIAYYPAHCHKRLFDCLEACKHDGTPFDEEVTVTTGRGREITVRILGQAVRDANGDIVQIQGSTQDITEQKQLRQEVSRLATRLTRTLESMTVAFLTLDDKWRFSYLNNEAERLLAHKRADLLGHVVWECFPEVQGTRFETEYRLAVEQGRPMIFEEYSSRLMAWFEVHAYPTEEGLAVYFQDVSTRKVAEKRLRVLERSVESSINGVTIVDASQPDLPIIYVNAAFERMTGYSRDEIIGQNCRILQGEGTAKSARNAIRKGISGHRDIHVVIRNYRRDGSPFWNELYISPVRDDEGNVTHFIGVQNDITSEREYRAQLTYSATHDALTGLANRASIEKTIHRACEAAALSHRHLAVLILDLDDFKPINNTLGHETGDNVLIEVSRRLERQLRPEDSLARFGGDEFVLVLPNLLEGKEECARLIEPILAEIACPYHIDANELYLTASVGVSLYSGGATHPQALLQQADLAMYQAKQKGRNTYHFFSSDLNEKVSQHLSIRNELQRALVEGQFELHYQPQVHGPSGRILGFEALLRWKHPQKGYLSPAYFIDIAESTGRSYPSATGYWKPPAAPTRDSTSLGMSHMSCRSTSLPCSSSAAVSYRRSCR</sequence>
<dbReference type="Pfam" id="PF08448">
    <property type="entry name" value="PAS_4"/>
    <property type="match status" value="1"/>
</dbReference>
<dbReference type="InterPro" id="IPR000160">
    <property type="entry name" value="GGDEF_dom"/>
</dbReference>
<dbReference type="Gene3D" id="3.30.70.270">
    <property type="match status" value="1"/>
</dbReference>
<evidence type="ECO:0000313" key="8">
    <source>
        <dbReference type="Proteomes" id="UP000464013"/>
    </source>
</evidence>
<organism evidence="7 8">
    <name type="scientific">Billgrantia tianxiuensis</name>
    <dbReference type="NCBI Taxonomy" id="2497861"/>
    <lineage>
        <taxon>Bacteria</taxon>
        <taxon>Pseudomonadati</taxon>
        <taxon>Pseudomonadota</taxon>
        <taxon>Gammaproteobacteria</taxon>
        <taxon>Oceanospirillales</taxon>
        <taxon>Halomonadaceae</taxon>
        <taxon>Billgrantia</taxon>
    </lineage>
</organism>
<evidence type="ECO:0000259" key="3">
    <source>
        <dbReference type="PROSITE" id="PS50112"/>
    </source>
</evidence>
<dbReference type="InterPro" id="IPR001633">
    <property type="entry name" value="EAL_dom"/>
</dbReference>
<dbReference type="NCBIfam" id="TIGR00229">
    <property type="entry name" value="sensory_box"/>
    <property type="match status" value="3"/>
</dbReference>
<dbReference type="InterPro" id="IPR052155">
    <property type="entry name" value="Biofilm_reg_signaling"/>
</dbReference>
<dbReference type="OrthoDB" id="9804951at2"/>
<feature type="domain" description="GGDEF" evidence="6">
    <location>
        <begin position="517"/>
        <end position="651"/>
    </location>
</feature>
<dbReference type="CDD" id="cd01949">
    <property type="entry name" value="GGDEF"/>
    <property type="match status" value="1"/>
</dbReference>
<protein>
    <submittedName>
        <fullName evidence="7">Diguanylate cyclase</fullName>
    </submittedName>
</protein>
<dbReference type="CDD" id="cd00130">
    <property type="entry name" value="PAS"/>
    <property type="match status" value="2"/>
</dbReference>
<keyword evidence="2" id="KW-0812">Transmembrane</keyword>
<dbReference type="KEGG" id="htx:EKK97_06130"/>
<dbReference type="GO" id="GO:0003824">
    <property type="term" value="F:catalytic activity"/>
    <property type="evidence" value="ECO:0007669"/>
    <property type="project" value="UniProtKB-ARBA"/>
</dbReference>
<evidence type="ECO:0000259" key="4">
    <source>
        <dbReference type="PROSITE" id="PS50113"/>
    </source>
</evidence>
<evidence type="ECO:0000256" key="1">
    <source>
        <dbReference type="ARBA" id="ARBA00001946"/>
    </source>
</evidence>
<evidence type="ECO:0000259" key="5">
    <source>
        <dbReference type="PROSITE" id="PS50883"/>
    </source>
</evidence>
<dbReference type="SUPFAM" id="SSF55785">
    <property type="entry name" value="PYP-like sensor domain (PAS domain)"/>
    <property type="match status" value="3"/>
</dbReference>
<dbReference type="PANTHER" id="PTHR44757:SF2">
    <property type="entry name" value="BIOFILM ARCHITECTURE MAINTENANCE PROTEIN MBAA"/>
    <property type="match status" value="1"/>
</dbReference>
<dbReference type="PROSITE" id="PS50113">
    <property type="entry name" value="PAC"/>
    <property type="match status" value="2"/>
</dbReference>
<dbReference type="Pfam" id="PF00990">
    <property type="entry name" value="GGDEF"/>
    <property type="match status" value="1"/>
</dbReference>
<evidence type="ECO:0000259" key="6">
    <source>
        <dbReference type="PROSITE" id="PS50887"/>
    </source>
</evidence>
<dbReference type="EMBL" id="CP035042">
    <property type="protein sequence ID" value="QHC49279.1"/>
    <property type="molecule type" value="Genomic_DNA"/>
</dbReference>
<proteinExistence type="predicted"/>
<name>A0A6I6SFM3_9GAMM</name>
<dbReference type="InterPro" id="IPR001610">
    <property type="entry name" value="PAC"/>
</dbReference>
<evidence type="ECO:0000256" key="2">
    <source>
        <dbReference type="SAM" id="Phobius"/>
    </source>
</evidence>
<dbReference type="InterPro" id="IPR029787">
    <property type="entry name" value="Nucleotide_cyclase"/>
</dbReference>
<feature type="domain" description="PAS" evidence="3">
    <location>
        <begin position="244"/>
        <end position="288"/>
    </location>
</feature>
<dbReference type="SUPFAM" id="SSF141868">
    <property type="entry name" value="EAL domain-like"/>
    <property type="match status" value="1"/>
</dbReference>
<accession>A0A6I6SFM3</accession>
<feature type="transmembrane region" description="Helical" evidence="2">
    <location>
        <begin position="81"/>
        <end position="104"/>
    </location>
</feature>
<dbReference type="InterPro" id="IPR035965">
    <property type="entry name" value="PAS-like_dom_sf"/>
</dbReference>
<feature type="domain" description="PAC" evidence="4">
    <location>
        <begin position="431"/>
        <end position="485"/>
    </location>
</feature>
<keyword evidence="2" id="KW-0472">Membrane</keyword>
<dbReference type="Gene3D" id="3.30.450.20">
    <property type="entry name" value="PAS domain"/>
    <property type="match status" value="3"/>
</dbReference>
<dbReference type="SUPFAM" id="SSF55073">
    <property type="entry name" value="Nucleotide cyclase"/>
    <property type="match status" value="1"/>
</dbReference>
<dbReference type="InterPro" id="IPR000014">
    <property type="entry name" value="PAS"/>
</dbReference>
<dbReference type="InterPro" id="IPR013656">
    <property type="entry name" value="PAS_4"/>
</dbReference>
<dbReference type="Pfam" id="PF13426">
    <property type="entry name" value="PAS_9"/>
    <property type="match status" value="2"/>
</dbReference>
<reference evidence="7 8" key="1">
    <citation type="submission" date="2019-01" db="EMBL/GenBank/DDBJ databases">
        <title>Complete genome of a denitifying bacterium Halomons sp. BC-M4-5.</title>
        <authorList>
            <person name="Wang L."/>
            <person name="Shao Z."/>
        </authorList>
    </citation>
    <scope>NUCLEOTIDE SEQUENCE [LARGE SCALE GENOMIC DNA]</scope>
    <source>
        <strain evidence="7 8">BC-M4-5</strain>
    </source>
</reference>
<feature type="domain" description="PAS" evidence="3">
    <location>
        <begin position="357"/>
        <end position="406"/>
    </location>
</feature>
<keyword evidence="8" id="KW-1185">Reference proteome</keyword>
<feature type="domain" description="EAL" evidence="5">
    <location>
        <begin position="660"/>
        <end position="771"/>
    </location>
</feature>
<dbReference type="CDD" id="cd01948">
    <property type="entry name" value="EAL"/>
    <property type="match status" value="1"/>
</dbReference>
<dbReference type="InterPro" id="IPR043128">
    <property type="entry name" value="Rev_trsase/Diguanyl_cyclase"/>
</dbReference>
<comment type="cofactor">
    <cofactor evidence="1">
        <name>Mg(2+)</name>
        <dbReference type="ChEBI" id="CHEBI:18420"/>
    </cofactor>
</comment>
<gene>
    <name evidence="7" type="ORF">EKK97_06130</name>
</gene>
<feature type="domain" description="PAC" evidence="4">
    <location>
        <begin position="191"/>
        <end position="243"/>
    </location>
</feature>
<keyword evidence="2" id="KW-1133">Transmembrane helix</keyword>
<dbReference type="AlphaFoldDB" id="A0A6I6SFM3"/>
<dbReference type="NCBIfam" id="TIGR00254">
    <property type="entry name" value="GGDEF"/>
    <property type="match status" value="1"/>
</dbReference>
<dbReference type="Gene3D" id="3.20.20.450">
    <property type="entry name" value="EAL domain"/>
    <property type="match status" value="1"/>
</dbReference>
<dbReference type="PROSITE" id="PS50883">
    <property type="entry name" value="EAL"/>
    <property type="match status" value="1"/>
</dbReference>
<evidence type="ECO:0000313" key="7">
    <source>
        <dbReference type="EMBL" id="QHC49279.1"/>
    </source>
</evidence>
<dbReference type="PANTHER" id="PTHR44757">
    <property type="entry name" value="DIGUANYLATE CYCLASE DGCP"/>
    <property type="match status" value="1"/>
</dbReference>
<dbReference type="Proteomes" id="UP000464013">
    <property type="component" value="Chromosome"/>
</dbReference>
<dbReference type="InterPro" id="IPR035919">
    <property type="entry name" value="EAL_sf"/>
</dbReference>
<dbReference type="PROSITE" id="PS50112">
    <property type="entry name" value="PAS"/>
    <property type="match status" value="2"/>
</dbReference>
<dbReference type="SMART" id="SM00267">
    <property type="entry name" value="GGDEF"/>
    <property type="match status" value="1"/>
</dbReference>
<dbReference type="FunFam" id="3.30.70.270:FF:000001">
    <property type="entry name" value="Diguanylate cyclase domain protein"/>
    <property type="match status" value="1"/>
</dbReference>
<dbReference type="SMART" id="SM00091">
    <property type="entry name" value="PAS"/>
    <property type="match status" value="2"/>
</dbReference>
<dbReference type="InterPro" id="IPR000700">
    <property type="entry name" value="PAS-assoc_C"/>
</dbReference>
<dbReference type="PROSITE" id="PS50887">
    <property type="entry name" value="GGDEF"/>
    <property type="match status" value="1"/>
</dbReference>
<dbReference type="SMART" id="SM00086">
    <property type="entry name" value="PAC"/>
    <property type="match status" value="2"/>
</dbReference>
<dbReference type="Pfam" id="PF00563">
    <property type="entry name" value="EAL"/>
    <property type="match status" value="1"/>
</dbReference>